<evidence type="ECO:0000313" key="8">
    <source>
        <dbReference type="Ensembl" id="ENSXETP00000074825"/>
    </source>
</evidence>
<sequence>MSWSLHQRVTTSTGSGKGFSGLSLGGGSRMGINSASASSRLSNSSARFGSRSLILSGSRKVSSVASSGRFGAGYGAISAAGAGGFGAGGGGFGGAGFGGFGGAGFPGGPSVGIQEVTVNQSLLAPLNLEIDPTIQKVRLEEREQIKTLNNKFASFIDKVRFLEQQNKVLETKWSLLQEQGGQVKGSRKNNIDPIFDAYINSLKRQLDALQNDKLRLDGELRNMQDLVDDFKNKYEDEINKRTSAENEFVVIKKDVDAAYMGKVELEAKVDALTDELNFLRTFFEAELGELQAQISDTSVVLSMDNNRALDLESIIAEVKSQYEDIAKKSRAEAESVYQGKVQELQASAGEQGDVLRNTKSEISELNRKSQRLKAEIENVKKQIAKLQASITEAEERGDLVLKDAQSKLAELEAALQKVKQDMARQLREYQELMNVKLALDVEIATYRKLLEGEEFRLNSDVNNVSISVISSGGKSSLGGGGGGSGAGFGFGSGGAAFGGSGGAAFGGSGGAAFGGSGVSFGSGGGGFSSSSSSFGGGVGSVRYSSSQSSYRS</sequence>
<dbReference type="PANTHER" id="PTHR45616:SF71">
    <property type="entry name" value="KERATIN, TYPE II CYTOSKELETAL-LIKE"/>
    <property type="match status" value="1"/>
</dbReference>
<comment type="similarity">
    <text evidence="3 4">Belongs to the intermediate filament family.</text>
</comment>
<feature type="compositionally biased region" description="Low complexity" evidence="6">
    <location>
        <begin position="540"/>
        <end position="552"/>
    </location>
</feature>
<dbReference type="AlphaFoldDB" id="A0A6I8QYX0"/>
<evidence type="ECO:0000256" key="2">
    <source>
        <dbReference type="ARBA" id="ARBA00023054"/>
    </source>
</evidence>
<protein>
    <submittedName>
        <fullName evidence="8">Keratin 61</fullName>
    </submittedName>
</protein>
<dbReference type="PRINTS" id="PR01276">
    <property type="entry name" value="TYPE2KERATIN"/>
</dbReference>
<dbReference type="SMART" id="SM01391">
    <property type="entry name" value="Filament"/>
    <property type="match status" value="1"/>
</dbReference>
<keyword evidence="1 4" id="KW-0403">Intermediate filament</keyword>
<dbReference type="Pfam" id="PF00038">
    <property type="entry name" value="Filament"/>
    <property type="match status" value="1"/>
</dbReference>
<dbReference type="InterPro" id="IPR018039">
    <property type="entry name" value="IF_conserved"/>
</dbReference>
<evidence type="ECO:0000256" key="6">
    <source>
        <dbReference type="SAM" id="MobiDB-lite"/>
    </source>
</evidence>
<dbReference type="Xenbase" id="XB-GENE-876246">
    <property type="gene designation" value="krt61"/>
</dbReference>
<evidence type="ECO:0000256" key="4">
    <source>
        <dbReference type="RuleBase" id="RU000685"/>
    </source>
</evidence>
<dbReference type="InterPro" id="IPR039008">
    <property type="entry name" value="IF_rod_dom"/>
</dbReference>
<dbReference type="FunFam" id="1.20.5.170:FF:000004">
    <property type="entry name" value="Keratin, type II cytoskeletal 5"/>
    <property type="match status" value="1"/>
</dbReference>
<feature type="coiled-coil region" evidence="5">
    <location>
        <begin position="199"/>
        <end position="247"/>
    </location>
</feature>
<evidence type="ECO:0000259" key="7">
    <source>
        <dbReference type="PROSITE" id="PS51842"/>
    </source>
</evidence>
<evidence type="ECO:0000256" key="1">
    <source>
        <dbReference type="ARBA" id="ARBA00022754"/>
    </source>
</evidence>
<feature type="region of interest" description="Disordered" evidence="6">
    <location>
        <begin position="526"/>
        <end position="552"/>
    </location>
</feature>
<dbReference type="FunFam" id="1.20.5.500:FF:000001">
    <property type="entry name" value="Type II keratin 23"/>
    <property type="match status" value="1"/>
</dbReference>
<feature type="coiled-coil region" evidence="5">
    <location>
        <begin position="355"/>
        <end position="435"/>
    </location>
</feature>
<reference evidence="8" key="1">
    <citation type="journal article" date="2010" name="Science">
        <title>The genome of the Western clawed frog Xenopus tropicalis.</title>
        <authorList>
            <person name="Hellsten U."/>
            <person name="Harland R.M."/>
            <person name="Gilchrist M.J."/>
            <person name="Hendrix D."/>
            <person name="Jurka J."/>
            <person name="Kapitonov V."/>
            <person name="Ovcharenko I."/>
            <person name="Putnam N.H."/>
            <person name="Shu S."/>
            <person name="Taher L."/>
            <person name="Blitz I.L."/>
            <person name="Blumberg B."/>
            <person name="Dichmann D.S."/>
            <person name="Dubchak I."/>
            <person name="Amaya E."/>
            <person name="Detter J.C."/>
            <person name="Fletcher R."/>
            <person name="Gerhard D.S."/>
            <person name="Goodstein D."/>
            <person name="Graves T."/>
            <person name="Grigoriev I.V."/>
            <person name="Grimwood J."/>
            <person name="Kawashima T."/>
            <person name="Lindquist E."/>
            <person name="Lucas S.M."/>
            <person name="Mead P.E."/>
            <person name="Mitros T."/>
            <person name="Ogino H."/>
            <person name="Ohta Y."/>
            <person name="Poliakov A.V."/>
            <person name="Pollet N."/>
            <person name="Robert J."/>
            <person name="Salamov A."/>
            <person name="Sater A.K."/>
            <person name="Schmutz J."/>
            <person name="Terry A."/>
            <person name="Vize P.D."/>
            <person name="Warren W.C."/>
            <person name="Wells D."/>
            <person name="Wills A."/>
            <person name="Wilson R.K."/>
            <person name="Zimmerman L.B."/>
            <person name="Zorn A.M."/>
            <person name="Grainger R."/>
            <person name="Grammer T."/>
            <person name="Khokha M.K."/>
            <person name="Richardson P.M."/>
            <person name="Rokhsar D.S."/>
        </authorList>
    </citation>
    <scope>NUCLEOTIDE SEQUENCE [LARGE SCALE GENOMIC DNA]</scope>
    <source>
        <strain evidence="8">Nigerian</strain>
    </source>
</reference>
<dbReference type="Gene3D" id="1.20.5.1160">
    <property type="entry name" value="Vasodilator-stimulated phosphoprotein"/>
    <property type="match status" value="1"/>
</dbReference>
<evidence type="ECO:0000256" key="3">
    <source>
        <dbReference type="ARBA" id="ARBA00061646"/>
    </source>
</evidence>
<dbReference type="PROSITE" id="PS51842">
    <property type="entry name" value="IF_ROD_2"/>
    <property type="match status" value="1"/>
</dbReference>
<keyword evidence="2 5" id="KW-0175">Coiled coil</keyword>
<dbReference type="Pfam" id="PF16208">
    <property type="entry name" value="Keratin_2_head"/>
    <property type="match status" value="1"/>
</dbReference>
<gene>
    <name evidence="8" type="primary">krt61</name>
</gene>
<organism evidence="8">
    <name type="scientific">Xenopus tropicalis</name>
    <name type="common">Western clawed frog</name>
    <name type="synonym">Silurana tropicalis</name>
    <dbReference type="NCBI Taxonomy" id="8364"/>
    <lineage>
        <taxon>Eukaryota</taxon>
        <taxon>Metazoa</taxon>
        <taxon>Chordata</taxon>
        <taxon>Craniata</taxon>
        <taxon>Vertebrata</taxon>
        <taxon>Euteleostomi</taxon>
        <taxon>Amphibia</taxon>
        <taxon>Batrachia</taxon>
        <taxon>Anura</taxon>
        <taxon>Pipoidea</taxon>
        <taxon>Pipidae</taxon>
        <taxon>Xenopodinae</taxon>
        <taxon>Xenopus</taxon>
        <taxon>Silurana</taxon>
    </lineage>
</organism>
<dbReference type="PROSITE" id="PS00226">
    <property type="entry name" value="IF_ROD_1"/>
    <property type="match status" value="1"/>
</dbReference>
<dbReference type="InterPro" id="IPR003054">
    <property type="entry name" value="Keratin_II"/>
</dbReference>
<evidence type="ECO:0000256" key="5">
    <source>
        <dbReference type="SAM" id="Coils"/>
    </source>
</evidence>
<accession>A0A6I8QYX0</accession>
<dbReference type="Bgee" id="ENSXETG00000020429">
    <property type="expression patterns" value="Expressed in brain and 1 other cell type or tissue"/>
</dbReference>
<dbReference type="GO" id="GO:0045095">
    <property type="term" value="C:keratin filament"/>
    <property type="evidence" value="ECO:0007669"/>
    <property type="project" value="InterPro"/>
</dbReference>
<dbReference type="GeneTree" id="ENSGT00940000155862"/>
<proteinExistence type="inferred from homology"/>
<dbReference type="InterPro" id="IPR032444">
    <property type="entry name" value="Keratin_2_head"/>
</dbReference>
<dbReference type="Gene3D" id="1.20.5.500">
    <property type="entry name" value="Single helix bin"/>
    <property type="match status" value="1"/>
</dbReference>
<dbReference type="Gene3D" id="1.20.5.170">
    <property type="match status" value="1"/>
</dbReference>
<dbReference type="PANTHER" id="PTHR45616">
    <property type="entry name" value="GATA-TYPE DOMAIN-CONTAINING PROTEIN"/>
    <property type="match status" value="1"/>
</dbReference>
<dbReference type="SUPFAM" id="SSF64593">
    <property type="entry name" value="Intermediate filament protein, coiled coil region"/>
    <property type="match status" value="3"/>
</dbReference>
<dbReference type="FunFam" id="1.20.5.1160:FF:000001">
    <property type="entry name" value="Keratin type II"/>
    <property type="match status" value="1"/>
</dbReference>
<feature type="domain" description="IF rod" evidence="7">
    <location>
        <begin position="141"/>
        <end position="457"/>
    </location>
</feature>
<name>A0A6I8QYX0_XENTR</name>
<reference evidence="8" key="2">
    <citation type="submission" date="2020-05" db="UniProtKB">
        <authorList>
            <consortium name="Ensembl"/>
        </authorList>
    </citation>
    <scope>IDENTIFICATION</scope>
</reference>
<dbReference type="Ensembl" id="ENSXETT00000089652">
    <property type="protein sequence ID" value="ENSXETP00000074825"/>
    <property type="gene ID" value="ENSXETG00000020429"/>
</dbReference>